<dbReference type="Proteomes" id="UP000813462">
    <property type="component" value="Unassembled WGS sequence"/>
</dbReference>
<evidence type="ECO:0000313" key="8">
    <source>
        <dbReference type="EMBL" id="KAH7524574.1"/>
    </source>
</evidence>
<feature type="domain" description="Chalcone/stilbene synthase C-terminal" evidence="7">
    <location>
        <begin position="236"/>
        <end position="346"/>
    </location>
</feature>
<evidence type="ECO:0000256" key="3">
    <source>
        <dbReference type="ARBA" id="ARBA00023315"/>
    </source>
</evidence>
<dbReference type="InterPro" id="IPR001099">
    <property type="entry name" value="Chalcone/stilbene_synt_N"/>
</dbReference>
<evidence type="ECO:0000259" key="7">
    <source>
        <dbReference type="Pfam" id="PF02797"/>
    </source>
</evidence>
<organism evidence="8 9">
    <name type="scientific">Ziziphus jujuba var. spinosa</name>
    <dbReference type="NCBI Taxonomy" id="714518"/>
    <lineage>
        <taxon>Eukaryota</taxon>
        <taxon>Viridiplantae</taxon>
        <taxon>Streptophyta</taxon>
        <taxon>Embryophyta</taxon>
        <taxon>Tracheophyta</taxon>
        <taxon>Spermatophyta</taxon>
        <taxon>Magnoliopsida</taxon>
        <taxon>eudicotyledons</taxon>
        <taxon>Gunneridae</taxon>
        <taxon>Pentapetalae</taxon>
        <taxon>rosids</taxon>
        <taxon>fabids</taxon>
        <taxon>Rosales</taxon>
        <taxon>Rhamnaceae</taxon>
        <taxon>Paliureae</taxon>
        <taxon>Ziziphus</taxon>
    </lineage>
</organism>
<dbReference type="PROSITE" id="PS00441">
    <property type="entry name" value="CHALCONE_SYNTH"/>
    <property type="match status" value="1"/>
</dbReference>
<evidence type="ECO:0000256" key="2">
    <source>
        <dbReference type="ARBA" id="ARBA00022679"/>
    </source>
</evidence>
<name>A0A978V9I9_ZIZJJ</name>
<gene>
    <name evidence="8" type="ORF">FEM48_Zijuj06G0134000</name>
</gene>
<dbReference type="AlphaFoldDB" id="A0A978V9I9"/>
<comment type="similarity">
    <text evidence="1 5">Belongs to the thiolase-like superfamily. Chalcone/stilbene synthases family.</text>
</comment>
<feature type="active site" description="Acyl-thioester intermediate" evidence="4">
    <location>
        <position position="162"/>
    </location>
</feature>
<evidence type="ECO:0000256" key="5">
    <source>
        <dbReference type="RuleBase" id="RU003633"/>
    </source>
</evidence>
<dbReference type="InterPro" id="IPR016039">
    <property type="entry name" value="Thiolase-like"/>
</dbReference>
<keyword evidence="3 5" id="KW-0012">Acyltransferase</keyword>
<protein>
    <recommendedName>
        <fullName evidence="10">Chalcone synthase</fullName>
    </recommendedName>
</protein>
<dbReference type="InterPro" id="IPR018088">
    <property type="entry name" value="Chalcone/stilbene_synthase_AS"/>
</dbReference>
<feature type="domain" description="Chalcone/stilbene synthase N-terminal" evidence="6">
    <location>
        <begin position="12"/>
        <end position="225"/>
    </location>
</feature>
<dbReference type="PANTHER" id="PTHR11877">
    <property type="entry name" value="HYDROXYMETHYLGLUTARYL-COA SYNTHASE"/>
    <property type="match status" value="1"/>
</dbReference>
<evidence type="ECO:0000259" key="6">
    <source>
        <dbReference type="Pfam" id="PF00195"/>
    </source>
</evidence>
<evidence type="ECO:0000313" key="9">
    <source>
        <dbReference type="Proteomes" id="UP000813462"/>
    </source>
</evidence>
<dbReference type="InterPro" id="IPR012328">
    <property type="entry name" value="Chalcone/stilbene_synt_C"/>
</dbReference>
<dbReference type="FunFam" id="3.40.47.10:FF:000025">
    <property type="entry name" value="Chalcone synthase 2"/>
    <property type="match status" value="1"/>
</dbReference>
<dbReference type="SUPFAM" id="SSF53901">
    <property type="entry name" value="Thiolase-like"/>
    <property type="match status" value="2"/>
</dbReference>
<evidence type="ECO:0000256" key="1">
    <source>
        <dbReference type="ARBA" id="ARBA00005531"/>
    </source>
</evidence>
<dbReference type="InterPro" id="IPR011141">
    <property type="entry name" value="Polyketide_synthase_type-III"/>
</dbReference>
<dbReference type="EMBL" id="JAEACU010000006">
    <property type="protein sequence ID" value="KAH7524574.1"/>
    <property type="molecule type" value="Genomic_DNA"/>
</dbReference>
<proteinExistence type="inferred from homology"/>
<dbReference type="CDD" id="cd00831">
    <property type="entry name" value="CHS_like"/>
    <property type="match status" value="1"/>
</dbReference>
<dbReference type="PANTHER" id="PTHR11877:SF14">
    <property type="entry name" value="CHALCONE SYNTHASE"/>
    <property type="match status" value="1"/>
</dbReference>
<dbReference type="GO" id="GO:0030639">
    <property type="term" value="P:polyketide biosynthetic process"/>
    <property type="evidence" value="ECO:0007669"/>
    <property type="project" value="TreeGrafter"/>
</dbReference>
<reference evidence="8" key="1">
    <citation type="journal article" date="2021" name="Front. Plant Sci.">
        <title>Chromosome-Scale Genome Assembly for Chinese Sour Jujube and Insights Into Its Genome Evolution and Domestication Signature.</title>
        <authorList>
            <person name="Shen L.-Y."/>
            <person name="Luo H."/>
            <person name="Wang X.-L."/>
            <person name="Wang X.-M."/>
            <person name="Qiu X.-J."/>
            <person name="Liu H."/>
            <person name="Zhou S.-S."/>
            <person name="Jia K.-H."/>
            <person name="Nie S."/>
            <person name="Bao Y.-T."/>
            <person name="Zhang R.-G."/>
            <person name="Yun Q.-Z."/>
            <person name="Chai Y.-H."/>
            <person name="Lu J.-Y."/>
            <person name="Li Y."/>
            <person name="Zhao S.-W."/>
            <person name="Mao J.-F."/>
            <person name="Jia S.-G."/>
            <person name="Mao Y.-M."/>
        </authorList>
    </citation>
    <scope>NUCLEOTIDE SEQUENCE</scope>
    <source>
        <strain evidence="8">AT0</strain>
        <tissue evidence="8">Leaf</tissue>
    </source>
</reference>
<sequence>MEKISNGDVQGAEKAVAKIIAIGTANPTNCIYQKDYPDFYFLITNSDHLTHLKEKFKRICKKSTTNKRYLHLTEEFLKSNPNICTYQAPSFNARQDLLVSEVPKLGKQAAMEAIKEWGQPISKITHLIFCTTSGMPGADYQLTKLLGLNLTVNRFMIYQQGCFAGGTALRLAKDLAENNHGARVLLVCSDITGTLFHGPSQTHLDILIGQAIFGYGAAVAIVGANVNADQAPVFKVVSTGQSIVPDSGDAVVGHLREMGFAYRLAENIPKMVGSSIEGVLKESFRKLGMDDVDWNSLFYAVHPGGRAVVDEIQQNLGLEEDKLRATRHVLREYGNMGAPCVLFVIRGRNQWRKGRRPLVMV</sequence>
<dbReference type="Pfam" id="PF02797">
    <property type="entry name" value="Chal_sti_synt_C"/>
    <property type="match status" value="1"/>
</dbReference>
<comment type="caution">
    <text evidence="8">The sequence shown here is derived from an EMBL/GenBank/DDBJ whole genome shotgun (WGS) entry which is preliminary data.</text>
</comment>
<dbReference type="PIRSF" id="PIRSF000451">
    <property type="entry name" value="PKS_III"/>
    <property type="match status" value="1"/>
</dbReference>
<accession>A0A978V9I9</accession>
<evidence type="ECO:0008006" key="10">
    <source>
        <dbReference type="Google" id="ProtNLM"/>
    </source>
</evidence>
<evidence type="ECO:0000256" key="4">
    <source>
        <dbReference type="PIRSR" id="PIRSR000451-1"/>
    </source>
</evidence>
<dbReference type="Gene3D" id="3.40.47.10">
    <property type="match status" value="2"/>
</dbReference>
<dbReference type="Pfam" id="PF00195">
    <property type="entry name" value="Chal_sti_synt_N"/>
    <property type="match status" value="1"/>
</dbReference>
<dbReference type="GO" id="GO:0016747">
    <property type="term" value="F:acyltransferase activity, transferring groups other than amino-acyl groups"/>
    <property type="evidence" value="ECO:0007669"/>
    <property type="project" value="InterPro"/>
</dbReference>
<keyword evidence="2 5" id="KW-0808">Transferase</keyword>